<dbReference type="Proteomes" id="UP001371456">
    <property type="component" value="Unassembled WGS sequence"/>
</dbReference>
<sequence length="171" mass="19579">MRGRRRRLFLHKICTDTDTWVQGDDQIAQEACKYFEEMFIGQNCRIDESMIQLLPSLVTTEQNKRLQEMPTMEELREVVFAMNPNSAPGPDGIGGKFYQSCWNVIKEDLFGGSIMPKFMSHACLVLLPKTEHPTKFKDLRPISLSNFSNKIISKILSVRLADIIPLLISDN</sequence>
<comment type="caution">
    <text evidence="1">The sequence shown here is derived from an EMBL/GenBank/DDBJ whole genome shotgun (WGS) entry which is preliminary data.</text>
</comment>
<dbReference type="AlphaFoldDB" id="A0AAN8YPI5"/>
<dbReference type="PANTHER" id="PTHR46890">
    <property type="entry name" value="NON-LTR RETROLELEMENT REVERSE TRANSCRIPTASE-LIKE PROTEIN-RELATED"/>
    <property type="match status" value="1"/>
</dbReference>
<keyword evidence="2" id="KW-1185">Reference proteome</keyword>
<reference evidence="1 2" key="1">
    <citation type="submission" date="2024-02" db="EMBL/GenBank/DDBJ databases">
        <title>de novo genome assembly of Solanum bulbocastanum strain 11H21.</title>
        <authorList>
            <person name="Hosaka A.J."/>
        </authorList>
    </citation>
    <scope>NUCLEOTIDE SEQUENCE [LARGE SCALE GENOMIC DNA]</scope>
    <source>
        <tissue evidence="1">Young leaves</tissue>
    </source>
</reference>
<proteinExistence type="predicted"/>
<dbReference type="EMBL" id="JBANQN010000001">
    <property type="protein sequence ID" value="KAK6803160.1"/>
    <property type="molecule type" value="Genomic_DNA"/>
</dbReference>
<dbReference type="InterPro" id="IPR052343">
    <property type="entry name" value="Retrotransposon-Effector_Assoc"/>
</dbReference>
<gene>
    <name evidence="1" type="ORF">RDI58_000944</name>
</gene>
<dbReference type="PANTHER" id="PTHR46890:SF28">
    <property type="entry name" value="REVERSE TRANSCRIPTASE DOMAIN-CONTAINING PROTEIN"/>
    <property type="match status" value="1"/>
</dbReference>
<organism evidence="1 2">
    <name type="scientific">Solanum bulbocastanum</name>
    <name type="common">Wild potato</name>
    <dbReference type="NCBI Taxonomy" id="147425"/>
    <lineage>
        <taxon>Eukaryota</taxon>
        <taxon>Viridiplantae</taxon>
        <taxon>Streptophyta</taxon>
        <taxon>Embryophyta</taxon>
        <taxon>Tracheophyta</taxon>
        <taxon>Spermatophyta</taxon>
        <taxon>Magnoliopsida</taxon>
        <taxon>eudicotyledons</taxon>
        <taxon>Gunneridae</taxon>
        <taxon>Pentapetalae</taxon>
        <taxon>asterids</taxon>
        <taxon>lamiids</taxon>
        <taxon>Solanales</taxon>
        <taxon>Solanaceae</taxon>
        <taxon>Solanoideae</taxon>
        <taxon>Solaneae</taxon>
        <taxon>Solanum</taxon>
    </lineage>
</organism>
<protein>
    <submittedName>
        <fullName evidence="1">Uncharacterized protein</fullName>
    </submittedName>
</protein>
<accession>A0AAN8YPI5</accession>
<evidence type="ECO:0000313" key="1">
    <source>
        <dbReference type="EMBL" id="KAK6803160.1"/>
    </source>
</evidence>
<name>A0AAN8YPI5_SOLBU</name>
<evidence type="ECO:0000313" key="2">
    <source>
        <dbReference type="Proteomes" id="UP001371456"/>
    </source>
</evidence>